<feature type="transmembrane region" description="Helical" evidence="6">
    <location>
        <begin position="303"/>
        <end position="326"/>
    </location>
</feature>
<accession>A0A2G8SR91</accession>
<evidence type="ECO:0000256" key="5">
    <source>
        <dbReference type="SAM" id="MobiDB-lite"/>
    </source>
</evidence>
<comment type="subcellular location">
    <subcellularLocation>
        <location evidence="1">Membrane</location>
        <topology evidence="1">Multi-pass membrane protein</topology>
    </subcellularLocation>
</comment>
<feature type="transmembrane region" description="Helical" evidence="6">
    <location>
        <begin position="386"/>
        <end position="409"/>
    </location>
</feature>
<gene>
    <name evidence="7" type="ORF">GSI_01964</name>
</gene>
<keyword evidence="8" id="KW-1185">Reference proteome</keyword>
<name>A0A2G8SR91_9APHY</name>
<evidence type="ECO:0000256" key="2">
    <source>
        <dbReference type="ARBA" id="ARBA00022692"/>
    </source>
</evidence>
<dbReference type="GO" id="GO:0016020">
    <property type="term" value="C:membrane"/>
    <property type="evidence" value="ECO:0007669"/>
    <property type="project" value="UniProtKB-SubCell"/>
</dbReference>
<feature type="region of interest" description="Disordered" evidence="5">
    <location>
        <begin position="121"/>
        <end position="218"/>
    </location>
</feature>
<sequence>MVYPAGSSSSSTSPLLVPSSSQQLYLYETVSDLVGSPEQLTRQSASPFPDSHNTPIPSSYAPSNDHTHSICRSFSSSNASQRKETVARVPEYASNLFRGSRDSHPPEREWTVFGQLMEDENRRRIASSSSPRTTGTLHSIRVSSLPAADDAAPSYFDDRRPGSPTPPAVAPSTRRHRHSEEAISLSQHPYIIDEDHSNDGSSLSETERDHDHPSSGTTETCKWTFLPKFITLSPLQRNIAKCCIAYFIASLFTFSPYLSGFIVDITGDNPGERSPSPSGHMVATIAVYFNPAKTLGGMVEADFFCTMGLIFAAFVSLSSMSVYWFFERQDGLDWLADILVLLMIGVGMSVIAWMKVWMAKPSFNTACSMTAIILFVVIVKEGGLDTLLQVSFIVIVGAFVSNVVCVLIWPQRATKNLQNNMTQTLDSFSTLLGMLTQTFLLEEPHGFSSDRIQRAVANHQASFTSLKKSLVEAQSERLFGGPGKVGDGAQLRGSSGQAYRDAIDSLNRLGQHLNGLRSGIGLQYELIKGHHEGEVNLRNLEPQRQAAESGNGKRKVSEVSNDESALLHSAATVFGDLLDDLGPPLKALSVKFSNVHGLLNEANRAIVSLD</sequence>
<dbReference type="OrthoDB" id="68611at2759"/>
<feature type="compositionally biased region" description="Polar residues" evidence="5">
    <location>
        <begin position="38"/>
        <end position="80"/>
    </location>
</feature>
<feature type="transmembrane region" description="Helical" evidence="6">
    <location>
        <begin position="363"/>
        <end position="380"/>
    </location>
</feature>
<organism evidence="7 8">
    <name type="scientific">Ganoderma sinense ZZ0214-1</name>
    <dbReference type="NCBI Taxonomy" id="1077348"/>
    <lineage>
        <taxon>Eukaryota</taxon>
        <taxon>Fungi</taxon>
        <taxon>Dikarya</taxon>
        <taxon>Basidiomycota</taxon>
        <taxon>Agaricomycotina</taxon>
        <taxon>Agaricomycetes</taxon>
        <taxon>Polyporales</taxon>
        <taxon>Polyporaceae</taxon>
        <taxon>Ganoderma</taxon>
    </lineage>
</organism>
<evidence type="ECO:0000256" key="1">
    <source>
        <dbReference type="ARBA" id="ARBA00004141"/>
    </source>
</evidence>
<comment type="caution">
    <text evidence="7">The sequence shown here is derived from an EMBL/GenBank/DDBJ whole genome shotgun (WGS) entry which is preliminary data.</text>
</comment>
<feature type="compositionally biased region" description="Polar residues" evidence="5">
    <location>
        <begin position="126"/>
        <end position="137"/>
    </location>
</feature>
<reference evidence="7 8" key="1">
    <citation type="journal article" date="2015" name="Sci. Rep.">
        <title>Chromosome-level genome map provides insights into diverse defense mechanisms in the medicinal fungus Ganoderma sinense.</title>
        <authorList>
            <person name="Zhu Y."/>
            <person name="Xu J."/>
            <person name="Sun C."/>
            <person name="Zhou S."/>
            <person name="Xu H."/>
            <person name="Nelson D.R."/>
            <person name="Qian J."/>
            <person name="Song J."/>
            <person name="Luo H."/>
            <person name="Xiang L."/>
            <person name="Li Y."/>
            <person name="Xu Z."/>
            <person name="Ji A."/>
            <person name="Wang L."/>
            <person name="Lu S."/>
            <person name="Hayward A."/>
            <person name="Sun W."/>
            <person name="Li X."/>
            <person name="Schwartz D.C."/>
            <person name="Wang Y."/>
            <person name="Chen S."/>
        </authorList>
    </citation>
    <scope>NUCLEOTIDE SEQUENCE [LARGE SCALE GENOMIC DNA]</scope>
    <source>
        <strain evidence="7 8">ZZ0214-1</strain>
    </source>
</reference>
<evidence type="ECO:0000313" key="8">
    <source>
        <dbReference type="Proteomes" id="UP000230002"/>
    </source>
</evidence>
<keyword evidence="2 6" id="KW-0812">Transmembrane</keyword>
<dbReference type="Proteomes" id="UP000230002">
    <property type="component" value="Unassembled WGS sequence"/>
</dbReference>
<feature type="region of interest" description="Disordered" evidence="5">
    <location>
        <begin position="36"/>
        <end position="85"/>
    </location>
</feature>
<keyword evidence="3 6" id="KW-1133">Transmembrane helix</keyword>
<protein>
    <submittedName>
        <fullName evidence="7">Uncharacterized protein</fullName>
    </submittedName>
</protein>
<evidence type="ECO:0000256" key="3">
    <source>
        <dbReference type="ARBA" id="ARBA00022989"/>
    </source>
</evidence>
<feature type="transmembrane region" description="Helical" evidence="6">
    <location>
        <begin position="244"/>
        <end position="263"/>
    </location>
</feature>
<proteinExistence type="predicted"/>
<dbReference type="EMBL" id="AYKW01000002">
    <property type="protein sequence ID" value="PIL36301.1"/>
    <property type="molecule type" value="Genomic_DNA"/>
</dbReference>
<evidence type="ECO:0000256" key="4">
    <source>
        <dbReference type="ARBA" id="ARBA00023136"/>
    </source>
</evidence>
<dbReference type="PANTHER" id="PTHR47804:SF1">
    <property type="entry name" value="DUF2421 DOMAIN-CONTAINING PROTEIN"/>
    <property type="match status" value="1"/>
</dbReference>
<dbReference type="STRING" id="1077348.A0A2G8SR91"/>
<dbReference type="PANTHER" id="PTHR47804">
    <property type="entry name" value="60S RIBOSOMAL PROTEIN L19"/>
    <property type="match status" value="1"/>
</dbReference>
<evidence type="ECO:0000313" key="7">
    <source>
        <dbReference type="EMBL" id="PIL36301.1"/>
    </source>
</evidence>
<dbReference type="AlphaFoldDB" id="A0A2G8SR91"/>
<dbReference type="InterPro" id="IPR052430">
    <property type="entry name" value="IVT-Associated"/>
</dbReference>
<evidence type="ECO:0000256" key="6">
    <source>
        <dbReference type="SAM" id="Phobius"/>
    </source>
</evidence>
<keyword evidence="4 6" id="KW-0472">Membrane</keyword>
<feature type="transmembrane region" description="Helical" evidence="6">
    <location>
        <begin position="338"/>
        <end position="356"/>
    </location>
</feature>